<reference evidence="3 4" key="1">
    <citation type="submission" date="2017-09" db="EMBL/GenBank/DDBJ databases">
        <title>Sphingomonas spermidinifaciens 9NM-10, whole genome shotgun sequence.</title>
        <authorList>
            <person name="Feng G."/>
            <person name="Zhu H."/>
        </authorList>
    </citation>
    <scope>NUCLEOTIDE SEQUENCE [LARGE SCALE GENOMIC DNA]</scope>
    <source>
        <strain evidence="3 4">9NM-10</strain>
    </source>
</reference>
<organism evidence="3 4">
    <name type="scientific">Sphingomonas spermidinifaciens</name>
    <dbReference type="NCBI Taxonomy" id="1141889"/>
    <lineage>
        <taxon>Bacteria</taxon>
        <taxon>Pseudomonadati</taxon>
        <taxon>Pseudomonadota</taxon>
        <taxon>Alphaproteobacteria</taxon>
        <taxon>Sphingomonadales</taxon>
        <taxon>Sphingomonadaceae</taxon>
        <taxon>Sphingomonas</taxon>
    </lineage>
</organism>
<keyword evidence="1" id="KW-0812">Transmembrane</keyword>
<proteinExistence type="predicted"/>
<name>A0A2A4B231_9SPHN</name>
<gene>
    <name evidence="3" type="ORF">COC42_16675</name>
</gene>
<dbReference type="InterPro" id="IPR009875">
    <property type="entry name" value="PilZ_domain"/>
</dbReference>
<keyword evidence="1" id="KW-1133">Transmembrane helix</keyword>
<dbReference type="AlphaFoldDB" id="A0A2A4B231"/>
<keyword evidence="4" id="KW-1185">Reference proteome</keyword>
<dbReference type="Proteomes" id="UP000218366">
    <property type="component" value="Unassembled WGS sequence"/>
</dbReference>
<accession>A0A2A4B231</accession>
<keyword evidence="1" id="KW-0472">Membrane</keyword>
<feature type="transmembrane region" description="Helical" evidence="1">
    <location>
        <begin position="138"/>
        <end position="158"/>
    </location>
</feature>
<evidence type="ECO:0000259" key="2">
    <source>
        <dbReference type="Pfam" id="PF07238"/>
    </source>
</evidence>
<dbReference type="Pfam" id="PF07238">
    <property type="entry name" value="PilZ"/>
    <property type="match status" value="1"/>
</dbReference>
<protein>
    <recommendedName>
        <fullName evidence="2">PilZ domain-containing protein</fullName>
    </recommendedName>
</protein>
<sequence length="160" mass="17039">MTLALRKTDFDSAPEDVVAERRHDTRQAIGRTGVLRLADGLPTTIAIADLTREGCRMVSPTLHKAGDIVMLGIAGVGSIEAEIVWQRGSEHGARFLRPLPPGSVTAAMSSKIEFGEDGVPVLPSLAVPSLKQAPRSRIATLALLAAFAWIPALGLFYATR</sequence>
<evidence type="ECO:0000256" key="1">
    <source>
        <dbReference type="SAM" id="Phobius"/>
    </source>
</evidence>
<evidence type="ECO:0000313" key="4">
    <source>
        <dbReference type="Proteomes" id="UP000218366"/>
    </source>
</evidence>
<dbReference type="OrthoDB" id="7562267at2"/>
<evidence type="ECO:0000313" key="3">
    <source>
        <dbReference type="EMBL" id="PCD01744.1"/>
    </source>
</evidence>
<dbReference type="GO" id="GO:0035438">
    <property type="term" value="F:cyclic-di-GMP binding"/>
    <property type="evidence" value="ECO:0007669"/>
    <property type="project" value="InterPro"/>
</dbReference>
<dbReference type="RefSeq" id="WP_096344488.1">
    <property type="nucleotide sequence ID" value="NZ_NWMW01000003.1"/>
</dbReference>
<dbReference type="SUPFAM" id="SSF141371">
    <property type="entry name" value="PilZ domain-like"/>
    <property type="match status" value="1"/>
</dbReference>
<feature type="domain" description="PilZ" evidence="2">
    <location>
        <begin position="20"/>
        <end position="99"/>
    </location>
</feature>
<dbReference type="EMBL" id="NWMW01000003">
    <property type="protein sequence ID" value="PCD01744.1"/>
    <property type="molecule type" value="Genomic_DNA"/>
</dbReference>
<comment type="caution">
    <text evidence="3">The sequence shown here is derived from an EMBL/GenBank/DDBJ whole genome shotgun (WGS) entry which is preliminary data.</text>
</comment>